<evidence type="ECO:0000313" key="2">
    <source>
        <dbReference type="EMBL" id="KAF7195950.1"/>
    </source>
</evidence>
<name>A0A8H6VR80_9PEZI</name>
<dbReference type="EMBL" id="JABCIY010000033">
    <property type="protein sequence ID" value="KAF7195950.1"/>
    <property type="molecule type" value="Genomic_DNA"/>
</dbReference>
<feature type="transmembrane region" description="Helical" evidence="1">
    <location>
        <begin position="45"/>
        <end position="63"/>
    </location>
</feature>
<accession>A0A8H6VR80</accession>
<gene>
    <name evidence="2" type="ORF">HII31_02712</name>
</gene>
<keyword evidence="1" id="KW-0472">Membrane</keyword>
<evidence type="ECO:0000313" key="3">
    <source>
        <dbReference type="Proteomes" id="UP000660729"/>
    </source>
</evidence>
<comment type="caution">
    <text evidence="2">The sequence shown here is derived from an EMBL/GenBank/DDBJ whole genome shotgun (WGS) entry which is preliminary data.</text>
</comment>
<dbReference type="Proteomes" id="UP000660729">
    <property type="component" value="Unassembled WGS sequence"/>
</dbReference>
<keyword evidence="1" id="KW-1133">Transmembrane helix</keyword>
<proteinExistence type="predicted"/>
<evidence type="ECO:0000256" key="1">
    <source>
        <dbReference type="SAM" id="Phobius"/>
    </source>
</evidence>
<keyword evidence="1" id="KW-0812">Transmembrane</keyword>
<organism evidence="2 3">
    <name type="scientific">Pseudocercospora fuligena</name>
    <dbReference type="NCBI Taxonomy" id="685502"/>
    <lineage>
        <taxon>Eukaryota</taxon>
        <taxon>Fungi</taxon>
        <taxon>Dikarya</taxon>
        <taxon>Ascomycota</taxon>
        <taxon>Pezizomycotina</taxon>
        <taxon>Dothideomycetes</taxon>
        <taxon>Dothideomycetidae</taxon>
        <taxon>Mycosphaerellales</taxon>
        <taxon>Mycosphaerellaceae</taxon>
        <taxon>Pseudocercospora</taxon>
    </lineage>
</organism>
<protein>
    <submittedName>
        <fullName evidence="2">Uncharacterized protein</fullName>
    </submittedName>
</protein>
<keyword evidence="3" id="KW-1185">Reference proteome</keyword>
<dbReference type="AlphaFoldDB" id="A0A8H6VR80"/>
<reference evidence="2" key="1">
    <citation type="submission" date="2020-04" db="EMBL/GenBank/DDBJ databases">
        <title>Draft genome resource of the tomato pathogen Pseudocercospora fuligena.</title>
        <authorList>
            <person name="Zaccaron A."/>
        </authorList>
    </citation>
    <scope>NUCLEOTIDE SEQUENCE</scope>
    <source>
        <strain evidence="2">PF001</strain>
    </source>
</reference>
<sequence>MTAAMDNISKKVAATIEAWLEKSPPVSTCPTTEVEVVNKYSSTPTALALLFLVTTVVAMFVSLPTQKHTPSQLYDNFLGIAASFRSNCHAGCYNTTKYIEVILEGSANRICAGFGFICARATDMYNTLALHIASVLKMVTKDTKSVDEPQLQLKEGDFILVPYPAQNAAKERKHK</sequence>